<evidence type="ECO:0000256" key="1">
    <source>
        <dbReference type="SAM" id="MobiDB-lite"/>
    </source>
</evidence>
<name>A0A3P7M1F0_STRVU</name>
<dbReference type="EMBL" id="UYYB01136083">
    <property type="protein sequence ID" value="VDM85088.1"/>
    <property type="molecule type" value="Genomic_DNA"/>
</dbReference>
<feature type="region of interest" description="Disordered" evidence="1">
    <location>
        <begin position="34"/>
        <end position="61"/>
    </location>
</feature>
<keyword evidence="3" id="KW-1185">Reference proteome</keyword>
<sequence length="71" mass="8145">MRAAIPGCRKFNENEVGRFDLLYETNGLALRNRESSAKFENESGDETDREQVISGRPSQQPGLRTFFTRIH</sequence>
<protein>
    <submittedName>
        <fullName evidence="2">Uncharacterized protein</fullName>
    </submittedName>
</protein>
<organism evidence="2 3">
    <name type="scientific">Strongylus vulgaris</name>
    <name type="common">Blood worm</name>
    <dbReference type="NCBI Taxonomy" id="40348"/>
    <lineage>
        <taxon>Eukaryota</taxon>
        <taxon>Metazoa</taxon>
        <taxon>Ecdysozoa</taxon>
        <taxon>Nematoda</taxon>
        <taxon>Chromadorea</taxon>
        <taxon>Rhabditida</taxon>
        <taxon>Rhabditina</taxon>
        <taxon>Rhabditomorpha</taxon>
        <taxon>Strongyloidea</taxon>
        <taxon>Strongylidae</taxon>
        <taxon>Strongylus</taxon>
    </lineage>
</organism>
<evidence type="ECO:0000313" key="3">
    <source>
        <dbReference type="Proteomes" id="UP000270094"/>
    </source>
</evidence>
<evidence type="ECO:0000313" key="2">
    <source>
        <dbReference type="EMBL" id="VDM85088.1"/>
    </source>
</evidence>
<accession>A0A3P7M1F0</accession>
<dbReference type="AlphaFoldDB" id="A0A3P7M1F0"/>
<proteinExistence type="predicted"/>
<dbReference type="Proteomes" id="UP000270094">
    <property type="component" value="Unassembled WGS sequence"/>
</dbReference>
<reference evidence="2 3" key="1">
    <citation type="submission" date="2018-11" db="EMBL/GenBank/DDBJ databases">
        <authorList>
            <consortium name="Pathogen Informatics"/>
        </authorList>
    </citation>
    <scope>NUCLEOTIDE SEQUENCE [LARGE SCALE GENOMIC DNA]</scope>
</reference>
<gene>
    <name evidence="2" type="ORF">SVUK_LOCUS20086</name>
</gene>